<sequence>MKKPGFLLLLIAYLGFISLGLPDATHGVNWPFVRETFAIPNAWLGMILTCTGIGYFSSSMSAGFILNRLGVGALLAGSSLLVFVALTGFAFAPYWAVFLLFAVLLGLGSGAIDTGLNAYAAEHFSTRQMNWLHAAFGVGAMTGPMIATTVLVVTGNWRVGYGAIGFILLLMAGLFFITRHQLDDQPDQSHTADEPDLSGGYQYIFRQSVVWFHILLFFIYTGVEIGVGQWAFTVLTEGRSIDTAQAGLWTSFFWGALAAGRVFFGVVVAKVQTDVVIRLAMWGTLVGTGVFCIDGLPLLSLLGLLVTGFCLAPIFPCLMSRTPQRVGKKLASRVIGIQVSVALIGGVSLPFSMGYIASFFGLESIGVTVLVLVILLVLVHEILMMRTRER</sequence>
<dbReference type="InterPro" id="IPR036259">
    <property type="entry name" value="MFS_trans_sf"/>
</dbReference>
<comment type="similarity">
    <text evidence="2">Belongs to the major facilitator superfamily.</text>
</comment>
<evidence type="ECO:0000259" key="8">
    <source>
        <dbReference type="PROSITE" id="PS50850"/>
    </source>
</evidence>
<dbReference type="KEGG" id="gsn:YC6258_03962"/>
<dbReference type="SUPFAM" id="SSF103473">
    <property type="entry name" value="MFS general substrate transporter"/>
    <property type="match status" value="1"/>
</dbReference>
<feature type="domain" description="Major facilitator superfamily (MFS) profile" evidence="8">
    <location>
        <begin position="8"/>
        <end position="388"/>
    </location>
</feature>
<evidence type="ECO:0000256" key="4">
    <source>
        <dbReference type="ARBA" id="ARBA00022692"/>
    </source>
</evidence>
<evidence type="ECO:0000256" key="7">
    <source>
        <dbReference type="SAM" id="Phobius"/>
    </source>
</evidence>
<dbReference type="PANTHER" id="PTHR23514:SF3">
    <property type="entry name" value="BYPASS OF STOP CODON PROTEIN 6"/>
    <property type="match status" value="1"/>
</dbReference>
<feature type="transmembrane region" description="Helical" evidence="7">
    <location>
        <begin position="276"/>
        <end position="293"/>
    </location>
</feature>
<protein>
    <submittedName>
        <fullName evidence="9">Fucose permease</fullName>
    </submittedName>
</protein>
<gene>
    <name evidence="9" type="ORF">YC6258_03962</name>
</gene>
<dbReference type="RefSeq" id="WP_044618127.1">
    <property type="nucleotide sequence ID" value="NZ_CP007142.1"/>
</dbReference>
<dbReference type="InterPro" id="IPR011701">
    <property type="entry name" value="MFS"/>
</dbReference>
<feature type="transmembrane region" description="Helical" evidence="7">
    <location>
        <begin position="299"/>
        <end position="318"/>
    </location>
</feature>
<dbReference type="GO" id="GO:0016020">
    <property type="term" value="C:membrane"/>
    <property type="evidence" value="ECO:0007669"/>
    <property type="project" value="TreeGrafter"/>
</dbReference>
<name>A0A0C5VRF8_9GAMM</name>
<dbReference type="HOGENOM" id="CLU_021993_2_0_6"/>
<feature type="transmembrane region" description="Helical" evidence="7">
    <location>
        <begin position="355"/>
        <end position="379"/>
    </location>
</feature>
<dbReference type="PANTHER" id="PTHR23514">
    <property type="entry name" value="BYPASS OF STOP CODON PROTEIN 6"/>
    <property type="match status" value="1"/>
</dbReference>
<feature type="transmembrane region" description="Helical" evidence="7">
    <location>
        <begin position="38"/>
        <end position="57"/>
    </location>
</feature>
<evidence type="ECO:0000256" key="6">
    <source>
        <dbReference type="ARBA" id="ARBA00023136"/>
    </source>
</evidence>
<evidence type="ECO:0000256" key="1">
    <source>
        <dbReference type="ARBA" id="ARBA00004127"/>
    </source>
</evidence>
<evidence type="ECO:0000256" key="2">
    <source>
        <dbReference type="ARBA" id="ARBA00008335"/>
    </source>
</evidence>
<keyword evidence="10" id="KW-1185">Reference proteome</keyword>
<dbReference type="InterPro" id="IPR051788">
    <property type="entry name" value="MFS_Transporter"/>
</dbReference>
<dbReference type="InterPro" id="IPR020846">
    <property type="entry name" value="MFS_dom"/>
</dbReference>
<dbReference type="EMBL" id="CP007142">
    <property type="protein sequence ID" value="AJQ95998.1"/>
    <property type="molecule type" value="Genomic_DNA"/>
</dbReference>
<dbReference type="Pfam" id="PF07690">
    <property type="entry name" value="MFS_1"/>
    <property type="match status" value="1"/>
</dbReference>
<dbReference type="STRING" id="1445510.YC6258_03962"/>
<keyword evidence="3" id="KW-0813">Transport</keyword>
<dbReference type="Proteomes" id="UP000032266">
    <property type="component" value="Chromosome"/>
</dbReference>
<proteinExistence type="inferred from homology"/>
<feature type="transmembrane region" description="Helical" evidence="7">
    <location>
        <begin position="210"/>
        <end position="232"/>
    </location>
</feature>
<keyword evidence="6 7" id="KW-0472">Membrane</keyword>
<reference evidence="9 10" key="1">
    <citation type="submission" date="2014-01" db="EMBL/GenBank/DDBJ databases">
        <title>Full genme sequencing of cellulolytic bacterium Gynuella sunshinyii YC6258T gen. nov., sp. nov.</title>
        <authorList>
            <person name="Khan H."/>
            <person name="Chung E.J."/>
            <person name="Chung Y.R."/>
        </authorList>
    </citation>
    <scope>NUCLEOTIDE SEQUENCE [LARGE SCALE GENOMIC DNA]</scope>
    <source>
        <strain evidence="9 10">YC6258</strain>
    </source>
</reference>
<comment type="subcellular location">
    <subcellularLocation>
        <location evidence="1">Endomembrane system</location>
        <topology evidence="1">Multi-pass membrane protein</topology>
    </subcellularLocation>
</comment>
<feature type="transmembrane region" description="Helical" evidence="7">
    <location>
        <begin position="131"/>
        <end position="153"/>
    </location>
</feature>
<dbReference type="PROSITE" id="PS50850">
    <property type="entry name" value="MFS"/>
    <property type="match status" value="1"/>
</dbReference>
<feature type="transmembrane region" description="Helical" evidence="7">
    <location>
        <begin position="330"/>
        <end position="349"/>
    </location>
</feature>
<keyword evidence="5 7" id="KW-1133">Transmembrane helix</keyword>
<feature type="transmembrane region" description="Helical" evidence="7">
    <location>
        <begin position="97"/>
        <end position="119"/>
    </location>
</feature>
<feature type="transmembrane region" description="Helical" evidence="7">
    <location>
        <begin position="69"/>
        <end position="91"/>
    </location>
</feature>
<evidence type="ECO:0000256" key="5">
    <source>
        <dbReference type="ARBA" id="ARBA00022989"/>
    </source>
</evidence>
<evidence type="ECO:0000313" key="10">
    <source>
        <dbReference type="Proteomes" id="UP000032266"/>
    </source>
</evidence>
<dbReference type="GO" id="GO:0012505">
    <property type="term" value="C:endomembrane system"/>
    <property type="evidence" value="ECO:0007669"/>
    <property type="project" value="UniProtKB-SubCell"/>
</dbReference>
<feature type="transmembrane region" description="Helical" evidence="7">
    <location>
        <begin position="252"/>
        <end position="269"/>
    </location>
</feature>
<organism evidence="9 10">
    <name type="scientific">Gynuella sunshinyii YC6258</name>
    <dbReference type="NCBI Taxonomy" id="1445510"/>
    <lineage>
        <taxon>Bacteria</taxon>
        <taxon>Pseudomonadati</taxon>
        <taxon>Pseudomonadota</taxon>
        <taxon>Gammaproteobacteria</taxon>
        <taxon>Oceanospirillales</taxon>
        <taxon>Saccharospirillaceae</taxon>
        <taxon>Gynuella</taxon>
    </lineage>
</organism>
<dbReference type="Gene3D" id="1.20.1250.20">
    <property type="entry name" value="MFS general substrate transporter like domains"/>
    <property type="match status" value="1"/>
</dbReference>
<dbReference type="PATRIC" id="fig|1445510.3.peg.3938"/>
<accession>A0A0C5VRF8</accession>
<dbReference type="AlphaFoldDB" id="A0A0C5VRF8"/>
<evidence type="ECO:0000313" key="9">
    <source>
        <dbReference type="EMBL" id="AJQ95998.1"/>
    </source>
</evidence>
<feature type="transmembrane region" description="Helical" evidence="7">
    <location>
        <begin position="159"/>
        <end position="177"/>
    </location>
</feature>
<evidence type="ECO:0000256" key="3">
    <source>
        <dbReference type="ARBA" id="ARBA00022448"/>
    </source>
</evidence>
<keyword evidence="4 7" id="KW-0812">Transmembrane</keyword>
<dbReference type="GO" id="GO:0022857">
    <property type="term" value="F:transmembrane transporter activity"/>
    <property type="evidence" value="ECO:0007669"/>
    <property type="project" value="InterPro"/>
</dbReference>